<accession>A0AAD8FQ14</accession>
<feature type="compositionally biased region" description="Basic residues" evidence="1">
    <location>
        <begin position="136"/>
        <end position="150"/>
    </location>
</feature>
<gene>
    <name evidence="2" type="ORF">AOXY_G38694</name>
</gene>
<feature type="region of interest" description="Disordered" evidence="1">
    <location>
        <begin position="1"/>
        <end position="38"/>
    </location>
</feature>
<reference evidence="2" key="1">
    <citation type="submission" date="2022-02" db="EMBL/GenBank/DDBJ databases">
        <title>Atlantic sturgeon de novo genome assembly.</title>
        <authorList>
            <person name="Stock M."/>
            <person name="Klopp C."/>
            <person name="Guiguen Y."/>
            <person name="Cabau C."/>
            <person name="Parinello H."/>
            <person name="Santidrian Yebra-Pimentel E."/>
            <person name="Kuhl H."/>
            <person name="Dirks R.P."/>
            <person name="Guessner J."/>
            <person name="Wuertz S."/>
            <person name="Du K."/>
            <person name="Schartl M."/>
        </authorList>
    </citation>
    <scope>NUCLEOTIDE SEQUENCE</scope>
    <source>
        <strain evidence="2">STURGEONOMICS-FGT-2020</strain>
        <tissue evidence="2">Whole blood</tissue>
    </source>
</reference>
<feature type="compositionally biased region" description="Low complexity" evidence="1">
    <location>
        <begin position="122"/>
        <end position="135"/>
    </location>
</feature>
<comment type="caution">
    <text evidence="2">The sequence shown here is derived from an EMBL/GenBank/DDBJ whole genome shotgun (WGS) entry which is preliminary data.</text>
</comment>
<proteinExistence type="predicted"/>
<dbReference type="EMBL" id="JAGXEW010001858">
    <property type="protein sequence ID" value="KAK1123350.1"/>
    <property type="molecule type" value="Genomic_DNA"/>
</dbReference>
<evidence type="ECO:0000313" key="3">
    <source>
        <dbReference type="Proteomes" id="UP001230051"/>
    </source>
</evidence>
<dbReference type="Proteomes" id="UP001230051">
    <property type="component" value="Unassembled WGS sequence"/>
</dbReference>
<protein>
    <submittedName>
        <fullName evidence="2">Uncharacterized protein</fullName>
    </submittedName>
</protein>
<feature type="compositionally biased region" description="Basic and acidic residues" evidence="1">
    <location>
        <begin position="97"/>
        <end position="111"/>
    </location>
</feature>
<dbReference type="AlphaFoldDB" id="A0AAD8FQ14"/>
<evidence type="ECO:0000256" key="1">
    <source>
        <dbReference type="SAM" id="MobiDB-lite"/>
    </source>
</evidence>
<keyword evidence="3" id="KW-1185">Reference proteome</keyword>
<organism evidence="2 3">
    <name type="scientific">Acipenser oxyrinchus oxyrinchus</name>
    <dbReference type="NCBI Taxonomy" id="40147"/>
    <lineage>
        <taxon>Eukaryota</taxon>
        <taxon>Metazoa</taxon>
        <taxon>Chordata</taxon>
        <taxon>Craniata</taxon>
        <taxon>Vertebrata</taxon>
        <taxon>Euteleostomi</taxon>
        <taxon>Actinopterygii</taxon>
        <taxon>Chondrostei</taxon>
        <taxon>Acipenseriformes</taxon>
        <taxon>Acipenseridae</taxon>
        <taxon>Acipenser</taxon>
    </lineage>
</organism>
<name>A0AAD8FQ14_ACIOX</name>
<sequence>MEPEPNRDGGTSGEKTEPPTPPQPPPNHEEAAAAAAAAACGDATVTSAVALSPAAPGRVLRDRTAGRTLTAAALSASEVRSPGGQTQPHGRPGSGRVLRERTGRGSGESKSRASPASGLQSAAAVVGDGPAAAAAARRRKAEYPRRRRNAGARGESAEDAEDDSGLTVDSEDTKNSAEKGKMSQIEKKKNSALKRYRAGNETPAPQQSDPVLVSLGV</sequence>
<evidence type="ECO:0000313" key="2">
    <source>
        <dbReference type="EMBL" id="KAK1123350.1"/>
    </source>
</evidence>
<feature type="compositionally biased region" description="Basic and acidic residues" evidence="1">
    <location>
        <begin position="171"/>
        <end position="189"/>
    </location>
</feature>
<feature type="region of interest" description="Disordered" evidence="1">
    <location>
        <begin position="73"/>
        <end position="217"/>
    </location>
</feature>